<gene>
    <name evidence="1" type="ORF">ARMGADRAFT_285455</name>
</gene>
<protein>
    <submittedName>
        <fullName evidence="1">Uncharacterized protein</fullName>
    </submittedName>
</protein>
<dbReference type="Proteomes" id="UP000217790">
    <property type="component" value="Unassembled WGS sequence"/>
</dbReference>
<evidence type="ECO:0000313" key="1">
    <source>
        <dbReference type="EMBL" id="PBK91017.1"/>
    </source>
</evidence>
<proteinExistence type="predicted"/>
<name>A0A2H3DPL9_ARMGA</name>
<dbReference type="AlphaFoldDB" id="A0A2H3DPL9"/>
<dbReference type="OMA" id="MTIMAFP"/>
<keyword evidence="2" id="KW-1185">Reference proteome</keyword>
<accession>A0A2H3DPL9</accession>
<sequence>MTIMAFPPLSLAFLVLSIVYAVYRRIARISLRDVPGPTSTLFLLGAFPDLLAGQAGEADFKCSQIYGGVIRVRASLWIAS</sequence>
<dbReference type="EMBL" id="KZ293663">
    <property type="protein sequence ID" value="PBK91017.1"/>
    <property type="molecule type" value="Genomic_DNA"/>
</dbReference>
<evidence type="ECO:0000313" key="2">
    <source>
        <dbReference type="Proteomes" id="UP000217790"/>
    </source>
</evidence>
<dbReference type="STRING" id="47427.A0A2H3DPL9"/>
<reference evidence="2" key="1">
    <citation type="journal article" date="2017" name="Nat. Ecol. Evol.">
        <title>Genome expansion and lineage-specific genetic innovations in the forest pathogenic fungi Armillaria.</title>
        <authorList>
            <person name="Sipos G."/>
            <person name="Prasanna A.N."/>
            <person name="Walter M.C."/>
            <person name="O'Connor E."/>
            <person name="Balint B."/>
            <person name="Krizsan K."/>
            <person name="Kiss B."/>
            <person name="Hess J."/>
            <person name="Varga T."/>
            <person name="Slot J."/>
            <person name="Riley R."/>
            <person name="Boka B."/>
            <person name="Rigling D."/>
            <person name="Barry K."/>
            <person name="Lee J."/>
            <person name="Mihaltcheva S."/>
            <person name="LaButti K."/>
            <person name="Lipzen A."/>
            <person name="Waldron R."/>
            <person name="Moloney N.M."/>
            <person name="Sperisen C."/>
            <person name="Kredics L."/>
            <person name="Vagvoelgyi C."/>
            <person name="Patrignani A."/>
            <person name="Fitzpatrick D."/>
            <person name="Nagy I."/>
            <person name="Doyle S."/>
            <person name="Anderson J.B."/>
            <person name="Grigoriev I.V."/>
            <person name="Gueldener U."/>
            <person name="Muensterkoetter M."/>
            <person name="Nagy L.G."/>
        </authorList>
    </citation>
    <scope>NUCLEOTIDE SEQUENCE [LARGE SCALE GENOMIC DNA]</scope>
    <source>
        <strain evidence="2">Ar21-2</strain>
    </source>
</reference>
<organism evidence="1 2">
    <name type="scientific">Armillaria gallica</name>
    <name type="common">Bulbous honey fungus</name>
    <name type="synonym">Armillaria bulbosa</name>
    <dbReference type="NCBI Taxonomy" id="47427"/>
    <lineage>
        <taxon>Eukaryota</taxon>
        <taxon>Fungi</taxon>
        <taxon>Dikarya</taxon>
        <taxon>Basidiomycota</taxon>
        <taxon>Agaricomycotina</taxon>
        <taxon>Agaricomycetes</taxon>
        <taxon>Agaricomycetidae</taxon>
        <taxon>Agaricales</taxon>
        <taxon>Marasmiineae</taxon>
        <taxon>Physalacriaceae</taxon>
        <taxon>Armillaria</taxon>
    </lineage>
</organism>
<dbReference type="InParanoid" id="A0A2H3DPL9"/>